<dbReference type="InterPro" id="IPR012042">
    <property type="entry name" value="NeuTTM/CthTTM-like"/>
</dbReference>
<organism evidence="1 2">
    <name type="scientific">Scardovia wiggsiae F0424</name>
    <dbReference type="NCBI Taxonomy" id="857290"/>
    <lineage>
        <taxon>Bacteria</taxon>
        <taxon>Bacillati</taxon>
        <taxon>Actinomycetota</taxon>
        <taxon>Actinomycetes</taxon>
        <taxon>Bifidobacteriales</taxon>
        <taxon>Bifidobacteriaceae</taxon>
        <taxon>Scardovia</taxon>
    </lineage>
</organism>
<evidence type="ECO:0008006" key="3">
    <source>
        <dbReference type="Google" id="ProtNLM"/>
    </source>
</evidence>
<dbReference type="Gene3D" id="2.40.320.10">
    <property type="entry name" value="Hypothetical Protein Pfu-838710-001"/>
    <property type="match status" value="1"/>
</dbReference>
<dbReference type="HOGENOM" id="CLU_109545_1_0_11"/>
<sequence>MSDPFSDFEYDRRFFCYSLPGDLTISEEPSLIIQSYYIHEDNYALRVRIRAANTDAQVDEHTDPLEAVDKYRNRFRSASVTVKGPSMSGTRYEADREIDPDIAVELIRRGGKSLVKTRYTAWIGEDGWNLDVFGGDNYPLVAVETSRSKPVTNLLIPEFCITEITDDWRFSNDGLAEHPYSSWKDRYIAELDASGPQFHEGFGTNRISA</sequence>
<name>J0X107_9BIFI</name>
<dbReference type="AlphaFoldDB" id="J0X107"/>
<dbReference type="PANTHER" id="PTHR40114:SF1">
    <property type="entry name" value="SLR0698 PROTEIN"/>
    <property type="match status" value="1"/>
</dbReference>
<evidence type="ECO:0000313" key="2">
    <source>
        <dbReference type="Proteomes" id="UP000006415"/>
    </source>
</evidence>
<dbReference type="PANTHER" id="PTHR40114">
    <property type="entry name" value="SLR0698 PROTEIN"/>
    <property type="match status" value="1"/>
</dbReference>
<dbReference type="InterPro" id="IPR033469">
    <property type="entry name" value="CYTH-like_dom_sf"/>
</dbReference>
<reference evidence="1 2" key="1">
    <citation type="submission" date="2012-01" db="EMBL/GenBank/DDBJ databases">
        <title>The Genome Sequence of Scardovia wiggsiae F0424.</title>
        <authorList>
            <consortium name="The Broad Institute Genome Sequencing Platform"/>
            <person name="Earl A."/>
            <person name="Ward D."/>
            <person name="Feldgarden M."/>
            <person name="Gevers D."/>
            <person name="Izard J."/>
            <person name="Ganesan A."/>
            <person name="Baranova O.V."/>
            <person name="Blanton J.M."/>
            <person name="Tanner A.C."/>
            <person name="Mathney J."/>
            <person name="Dewhirst F.E."/>
            <person name="Young S.K."/>
            <person name="Zeng Q."/>
            <person name="Gargeya S."/>
            <person name="Fitzgerald M."/>
            <person name="Haas B."/>
            <person name="Abouelleil A."/>
            <person name="Alvarado L."/>
            <person name="Arachchi H.M."/>
            <person name="Berlin A."/>
            <person name="Chapman S.B."/>
            <person name="Gearin G."/>
            <person name="Goldberg J."/>
            <person name="Griggs A."/>
            <person name="Gujja S."/>
            <person name="Hansen M."/>
            <person name="Heiman D."/>
            <person name="Howarth C."/>
            <person name="Larimer J."/>
            <person name="Lui A."/>
            <person name="MacDonald P.J.P."/>
            <person name="McCowen C."/>
            <person name="Montmayeur A."/>
            <person name="Murphy C."/>
            <person name="Neiman D."/>
            <person name="Pearson M."/>
            <person name="Priest M."/>
            <person name="Roberts A."/>
            <person name="Saif S."/>
            <person name="Shea T."/>
            <person name="Sisk P."/>
            <person name="Stolte C."/>
            <person name="Sykes S."/>
            <person name="Wortman J."/>
            <person name="Nusbaum C."/>
            <person name="Birren B."/>
        </authorList>
    </citation>
    <scope>NUCLEOTIDE SEQUENCE [LARGE SCALE GENOMIC DNA]</scope>
    <source>
        <strain evidence="1 2">F0424</strain>
    </source>
</reference>
<dbReference type="eggNOG" id="COG2954">
    <property type="taxonomic scope" value="Bacteria"/>
</dbReference>
<dbReference type="Proteomes" id="UP000006415">
    <property type="component" value="Unassembled WGS sequence"/>
</dbReference>
<evidence type="ECO:0000313" key="1">
    <source>
        <dbReference type="EMBL" id="EJD65066.1"/>
    </source>
</evidence>
<proteinExistence type="predicted"/>
<dbReference type="OrthoDB" id="9805588at2"/>
<comment type="caution">
    <text evidence="1">The sequence shown here is derived from an EMBL/GenBank/DDBJ whole genome shotgun (WGS) entry which is preliminary data.</text>
</comment>
<dbReference type="SUPFAM" id="SSF55154">
    <property type="entry name" value="CYTH-like phosphatases"/>
    <property type="match status" value="1"/>
</dbReference>
<protein>
    <recommendedName>
        <fullName evidence="3">CYTH domain-containing protein</fullName>
    </recommendedName>
</protein>
<dbReference type="RefSeq" id="WP_007147577.1">
    <property type="nucleotide sequence ID" value="NZ_AKCI01000001.1"/>
</dbReference>
<dbReference type="EMBL" id="AGZS01000002">
    <property type="protein sequence ID" value="EJD65066.1"/>
    <property type="molecule type" value="Genomic_DNA"/>
</dbReference>
<dbReference type="STRING" id="857290.HMPREF9156_00510"/>
<keyword evidence="2" id="KW-1185">Reference proteome</keyword>
<accession>J0X107</accession>
<gene>
    <name evidence="1" type="ORF">HMPREF9156_00510</name>
</gene>